<organism evidence="1 2">
    <name type="scientific">Portunus trituberculatus</name>
    <name type="common">Swimming crab</name>
    <name type="synonym">Neptunus trituberculatus</name>
    <dbReference type="NCBI Taxonomy" id="210409"/>
    <lineage>
        <taxon>Eukaryota</taxon>
        <taxon>Metazoa</taxon>
        <taxon>Ecdysozoa</taxon>
        <taxon>Arthropoda</taxon>
        <taxon>Crustacea</taxon>
        <taxon>Multicrustacea</taxon>
        <taxon>Malacostraca</taxon>
        <taxon>Eumalacostraca</taxon>
        <taxon>Eucarida</taxon>
        <taxon>Decapoda</taxon>
        <taxon>Pleocyemata</taxon>
        <taxon>Brachyura</taxon>
        <taxon>Eubrachyura</taxon>
        <taxon>Portunoidea</taxon>
        <taxon>Portunidae</taxon>
        <taxon>Portuninae</taxon>
        <taxon>Portunus</taxon>
    </lineage>
</organism>
<name>A0A5B7FN84_PORTR</name>
<sequence>MEHHLSSTKPHLLFLIETQLSEATDSSPFSIPSYFLYSHFCSKAACCIYVHNDLTCSHAHALESFKFSTT</sequence>
<dbReference type="Proteomes" id="UP000324222">
    <property type="component" value="Unassembled WGS sequence"/>
</dbReference>
<dbReference type="EMBL" id="VSRR010008006">
    <property type="protein sequence ID" value="MPC47932.1"/>
    <property type="molecule type" value="Genomic_DNA"/>
</dbReference>
<reference evidence="1 2" key="1">
    <citation type="submission" date="2019-05" db="EMBL/GenBank/DDBJ databases">
        <title>Another draft genome of Portunus trituberculatus and its Hox gene families provides insights of decapod evolution.</title>
        <authorList>
            <person name="Jeong J.-H."/>
            <person name="Song I."/>
            <person name="Kim S."/>
            <person name="Choi T."/>
            <person name="Kim D."/>
            <person name="Ryu S."/>
            <person name="Kim W."/>
        </authorList>
    </citation>
    <scope>NUCLEOTIDE SEQUENCE [LARGE SCALE GENOMIC DNA]</scope>
    <source>
        <tissue evidence="1">Muscle</tissue>
    </source>
</reference>
<evidence type="ECO:0000313" key="1">
    <source>
        <dbReference type="EMBL" id="MPC47932.1"/>
    </source>
</evidence>
<comment type="caution">
    <text evidence="1">The sequence shown here is derived from an EMBL/GenBank/DDBJ whole genome shotgun (WGS) entry which is preliminary data.</text>
</comment>
<accession>A0A5B7FN84</accession>
<gene>
    <name evidence="1" type="ORF">E2C01_041692</name>
</gene>
<evidence type="ECO:0000313" key="2">
    <source>
        <dbReference type="Proteomes" id="UP000324222"/>
    </source>
</evidence>
<keyword evidence="2" id="KW-1185">Reference proteome</keyword>
<protein>
    <submittedName>
        <fullName evidence="1">Uncharacterized protein</fullName>
    </submittedName>
</protein>
<dbReference type="AlphaFoldDB" id="A0A5B7FN84"/>
<proteinExistence type="predicted"/>